<name>A0A6S7GER8_PARCT</name>
<dbReference type="Gene3D" id="1.25.40.20">
    <property type="entry name" value="Ankyrin repeat-containing domain"/>
    <property type="match status" value="2"/>
</dbReference>
<keyword evidence="2" id="KW-0813">Transport</keyword>
<evidence type="ECO:0000256" key="6">
    <source>
        <dbReference type="ARBA" id="ARBA00022692"/>
    </source>
</evidence>
<dbReference type="SUPFAM" id="SSF48403">
    <property type="entry name" value="Ankyrin repeat"/>
    <property type="match status" value="1"/>
</dbReference>
<evidence type="ECO:0000313" key="16">
    <source>
        <dbReference type="Proteomes" id="UP001152795"/>
    </source>
</evidence>
<dbReference type="SMART" id="SM00248">
    <property type="entry name" value="ANK"/>
    <property type="match status" value="5"/>
</dbReference>
<keyword evidence="15" id="KW-0675">Receptor</keyword>
<evidence type="ECO:0000256" key="13">
    <source>
        <dbReference type="SAM" id="MobiDB-lite"/>
    </source>
</evidence>
<dbReference type="GO" id="GO:0098703">
    <property type="term" value="P:calcium ion import across plasma membrane"/>
    <property type="evidence" value="ECO:0007669"/>
    <property type="project" value="TreeGrafter"/>
</dbReference>
<dbReference type="PROSITE" id="PS50297">
    <property type="entry name" value="ANK_REP_REGION"/>
    <property type="match status" value="3"/>
</dbReference>
<evidence type="ECO:0000256" key="14">
    <source>
        <dbReference type="SAM" id="Phobius"/>
    </source>
</evidence>
<evidence type="ECO:0000256" key="7">
    <source>
        <dbReference type="ARBA" id="ARBA00022737"/>
    </source>
</evidence>
<keyword evidence="10" id="KW-0406">Ion transport</keyword>
<evidence type="ECO:0000256" key="1">
    <source>
        <dbReference type="ARBA" id="ARBA00004651"/>
    </source>
</evidence>
<organism evidence="15 16">
    <name type="scientific">Paramuricea clavata</name>
    <name type="common">Red gorgonian</name>
    <name type="synonym">Violescent sea-whip</name>
    <dbReference type="NCBI Taxonomy" id="317549"/>
    <lineage>
        <taxon>Eukaryota</taxon>
        <taxon>Metazoa</taxon>
        <taxon>Cnidaria</taxon>
        <taxon>Anthozoa</taxon>
        <taxon>Octocorallia</taxon>
        <taxon>Malacalcyonacea</taxon>
        <taxon>Plexauridae</taxon>
        <taxon>Paramuricea</taxon>
    </lineage>
</organism>
<keyword evidence="7" id="KW-0677">Repeat</keyword>
<dbReference type="PROSITE" id="PS50088">
    <property type="entry name" value="ANK_REPEAT"/>
    <property type="match status" value="3"/>
</dbReference>
<feature type="compositionally biased region" description="Basic residues" evidence="13">
    <location>
        <begin position="833"/>
        <end position="842"/>
    </location>
</feature>
<feature type="region of interest" description="Disordered" evidence="13">
    <location>
        <begin position="779"/>
        <end position="932"/>
    </location>
</feature>
<protein>
    <submittedName>
        <fullName evidence="15">Transient receptor potential cation channel subfamily A member 1-like</fullName>
    </submittedName>
</protein>
<gene>
    <name evidence="15" type="ORF">PACLA_8A029818</name>
</gene>
<dbReference type="EMBL" id="CACRXK020001532">
    <property type="protein sequence ID" value="CAB3989673.1"/>
    <property type="molecule type" value="Genomic_DNA"/>
</dbReference>
<comment type="subcellular location">
    <subcellularLocation>
        <location evidence="1">Cell membrane</location>
        <topology evidence="1">Multi-pass membrane protein</topology>
    </subcellularLocation>
</comment>
<dbReference type="OrthoDB" id="5402602at2759"/>
<dbReference type="GO" id="GO:0005886">
    <property type="term" value="C:plasma membrane"/>
    <property type="evidence" value="ECO:0007669"/>
    <property type="project" value="UniProtKB-SubCell"/>
</dbReference>
<dbReference type="AlphaFoldDB" id="A0A6S7GER8"/>
<dbReference type="Proteomes" id="UP001152795">
    <property type="component" value="Unassembled WGS sequence"/>
</dbReference>
<feature type="compositionally biased region" description="Basic and acidic residues" evidence="13">
    <location>
        <begin position="919"/>
        <end position="932"/>
    </location>
</feature>
<proteinExistence type="predicted"/>
<keyword evidence="4" id="KW-0109">Calcium transport</keyword>
<keyword evidence="5" id="KW-0107">Calcium channel</keyword>
<keyword evidence="11 14" id="KW-0472">Membrane</keyword>
<dbReference type="InterPro" id="IPR002110">
    <property type="entry name" value="Ankyrin_rpt"/>
</dbReference>
<feature type="transmembrane region" description="Helical" evidence="14">
    <location>
        <begin position="553"/>
        <end position="575"/>
    </location>
</feature>
<dbReference type="PANTHER" id="PTHR10582">
    <property type="entry name" value="TRANSIENT RECEPTOR POTENTIAL ION CHANNEL PROTEIN"/>
    <property type="match status" value="1"/>
</dbReference>
<dbReference type="Gene3D" id="1.10.287.70">
    <property type="match status" value="1"/>
</dbReference>
<keyword evidence="16" id="KW-1185">Reference proteome</keyword>
<dbReference type="GO" id="GO:0005262">
    <property type="term" value="F:calcium channel activity"/>
    <property type="evidence" value="ECO:0007669"/>
    <property type="project" value="UniProtKB-KW"/>
</dbReference>
<dbReference type="Pfam" id="PF00520">
    <property type="entry name" value="Ion_trans"/>
    <property type="match status" value="1"/>
</dbReference>
<reference evidence="15" key="1">
    <citation type="submission" date="2020-04" db="EMBL/GenBank/DDBJ databases">
        <authorList>
            <person name="Alioto T."/>
            <person name="Alioto T."/>
            <person name="Gomez Garrido J."/>
        </authorList>
    </citation>
    <scope>NUCLEOTIDE SEQUENCE</scope>
    <source>
        <strain evidence="15">A484AB</strain>
    </source>
</reference>
<feature type="transmembrane region" description="Helical" evidence="14">
    <location>
        <begin position="617"/>
        <end position="642"/>
    </location>
</feature>
<feature type="transmembrane region" description="Helical" evidence="14">
    <location>
        <begin position="486"/>
        <end position="507"/>
    </location>
</feature>
<dbReference type="Pfam" id="PF12796">
    <property type="entry name" value="Ank_2"/>
    <property type="match status" value="2"/>
</dbReference>
<accession>A0A6S7GER8</accession>
<evidence type="ECO:0000256" key="8">
    <source>
        <dbReference type="ARBA" id="ARBA00022837"/>
    </source>
</evidence>
<dbReference type="InterPro" id="IPR024862">
    <property type="entry name" value="TRPV"/>
</dbReference>
<keyword evidence="3" id="KW-1003">Cell membrane</keyword>
<evidence type="ECO:0000256" key="4">
    <source>
        <dbReference type="ARBA" id="ARBA00022568"/>
    </source>
</evidence>
<feature type="transmembrane region" description="Helical" evidence="14">
    <location>
        <begin position="402"/>
        <end position="420"/>
    </location>
</feature>
<evidence type="ECO:0000256" key="2">
    <source>
        <dbReference type="ARBA" id="ARBA00022448"/>
    </source>
</evidence>
<dbReference type="SUPFAM" id="SSF81324">
    <property type="entry name" value="Voltage-gated potassium channels"/>
    <property type="match status" value="1"/>
</dbReference>
<dbReference type="PANTHER" id="PTHR10582:SF33">
    <property type="entry name" value="TRANSIENT RECEPTOR POTENTIAL CHANNEL PYREXIA"/>
    <property type="match status" value="1"/>
</dbReference>
<evidence type="ECO:0000256" key="12">
    <source>
        <dbReference type="ARBA" id="ARBA00023303"/>
    </source>
</evidence>
<keyword evidence="6 14" id="KW-0812">Transmembrane</keyword>
<evidence type="ECO:0000313" key="15">
    <source>
        <dbReference type="EMBL" id="CAB3989673.1"/>
    </source>
</evidence>
<evidence type="ECO:0000256" key="11">
    <source>
        <dbReference type="ARBA" id="ARBA00023136"/>
    </source>
</evidence>
<feature type="transmembrane region" description="Helical" evidence="14">
    <location>
        <begin position="513"/>
        <end position="533"/>
    </location>
</feature>
<feature type="compositionally biased region" description="Basic and acidic residues" evidence="13">
    <location>
        <begin position="850"/>
        <end position="878"/>
    </location>
</feature>
<sequence length="932" mass="107444">MAIHVLTDGEKQDHIEQDLDEKERAAQTSKKILQKFVSNWTTYTPKRHMHKQLKNYQEQQLKEIPGASKKTGTVMHAALTSEIDSEDYKVDGRPIETGKRVRNHALIHYIAKLAVSNHDNDTFDFEFVQSLLKNGADINATDKYGQTVFHEVARSWHADVAEFLIRNGANMNQQDKYGRAPLHVAAAVDYVEMVEFLVTKGADVNIRTTGEEQTPIHFAAKNDACKSLKALVAYGVDVSCRDYQERTPLQLSAAMSRSKAARLLIDLGIPAGVYDKDGEMAVSLLVIKMPDVAKLAMDQFYSEDHINNKRYYFLNYLEGSRVVDGQSSARTPLEAAVASNSVNIIMHPVMQCLVATKWERFGRRWALFDFILNMVSAIIWTSMGVTLPVDHNLLYNPPREKWWRMVLACLALLLTFYELLRQVVITIRNNRSLTQWKNYRTRSLSRDKPFCHPQWPDEARYVDSEIKSVHEHRWLATHDRWVYMDWLALSLIVASAISHVVFFWQGTPGAHTVHVRIMCVLLIVIWVRILKFVRPFQGTGAFVASSTRMLGDILLALFLVVIIFLPYASCFWMLFGGLSPSPALGFRTMPAVLYEVFQMTVLDTNHSIESFLKVDPFMARLLSCSYVFISFVIVLNLIIAMITDTFKRVFRYAQEHAAIERAKTILNIEDSMREKSRKLYWEYIRNHCSPLPMSRLNRHGRTIFSEMVHMNDRIRETHQLVEARFGKQFGENKKSTMEDMMKFANEIVTNYSESKKMLETVFLELRLLEELVMPKTKTIDQFPENDTKSRNFIPPDDQFDSASDTGLNHARSIEASSKRRYSIKSEPGDIKQRMKQKLKSKSKSASQIGVRDKLKKDRSALKKRSKGGEEEHQERYEENVDEERDVVRRRTKSRSKSAGNIGRIEPKEKHRSKSSSTKDISRRKYTTRDYDD</sequence>
<dbReference type="InterPro" id="IPR005821">
    <property type="entry name" value="Ion_trans_dom"/>
</dbReference>
<keyword evidence="12" id="KW-0407">Ion channel</keyword>
<evidence type="ECO:0000256" key="3">
    <source>
        <dbReference type="ARBA" id="ARBA00022475"/>
    </source>
</evidence>
<feature type="transmembrane region" description="Helical" evidence="14">
    <location>
        <begin position="365"/>
        <end position="382"/>
    </location>
</feature>
<evidence type="ECO:0000256" key="5">
    <source>
        <dbReference type="ARBA" id="ARBA00022673"/>
    </source>
</evidence>
<keyword evidence="8" id="KW-0106">Calcium</keyword>
<dbReference type="InterPro" id="IPR036770">
    <property type="entry name" value="Ankyrin_rpt-contain_sf"/>
</dbReference>
<keyword evidence="9 14" id="KW-1133">Transmembrane helix</keyword>
<evidence type="ECO:0000256" key="10">
    <source>
        <dbReference type="ARBA" id="ARBA00023065"/>
    </source>
</evidence>
<evidence type="ECO:0000256" key="9">
    <source>
        <dbReference type="ARBA" id="ARBA00022989"/>
    </source>
</evidence>
<comment type="caution">
    <text evidence="15">The sequence shown here is derived from an EMBL/GenBank/DDBJ whole genome shotgun (WGS) entry which is preliminary data.</text>
</comment>